<gene>
    <name evidence="3" type="ORF">T310_3123</name>
</gene>
<protein>
    <submittedName>
        <fullName evidence="3">Uncharacterized protein</fullName>
    </submittedName>
</protein>
<sequence>MRIPLQQRQQLQARQDDGSSNHLQVETIVAVVLILAIIWILTAFYFIRRLRINNCAPKLLPGKFLKRKWNEWTPGTSRRYGQVPNGVCNRDEDTTYNGAASEEPGTNSNAPQRMTSIRSIITLPAYSPVPKPTEQVIAREGERGGMDVVVEFPETAEEEEMRREEEMEALYQIRLRRRQEIAEREERRRQRQEARARGDYERLEQLSRESRAARNQSTAAAMLAEHQSRGRERRVSAVSYADLGHVRHDGSRIRACSADSDQRPLLDSVSAIGTDASNSIRSQPAISHVSTQIGPDDGDVGMSQIPPPDYDEIDWGEAPPYESPVADREEDTPRLPTIERLPTIRIDLASPLSSSANTPAPNSPVSAGQTQSESSDATPHSPSSHP</sequence>
<comment type="caution">
    <text evidence="3">The sequence shown here is derived from an EMBL/GenBank/DDBJ whole genome shotgun (WGS) entry which is preliminary data.</text>
</comment>
<keyword evidence="2" id="KW-0812">Transmembrane</keyword>
<keyword evidence="2" id="KW-0472">Membrane</keyword>
<evidence type="ECO:0000256" key="1">
    <source>
        <dbReference type="SAM" id="MobiDB-lite"/>
    </source>
</evidence>
<reference evidence="3 4" key="1">
    <citation type="submission" date="2015-04" db="EMBL/GenBank/DDBJ databases">
        <authorList>
            <person name="Heijne W.H."/>
            <person name="Fedorova N.D."/>
            <person name="Nierman W.C."/>
            <person name="Vollebregt A.W."/>
            <person name="Zhao Z."/>
            <person name="Wu L."/>
            <person name="Kumar M."/>
            <person name="Stam H."/>
            <person name="van den Berg M.A."/>
            <person name="Pel H.J."/>
        </authorList>
    </citation>
    <scope>NUCLEOTIDE SEQUENCE [LARGE SCALE GENOMIC DNA]</scope>
    <source>
        <strain evidence="3 4">CBS 393.64</strain>
    </source>
</reference>
<proteinExistence type="predicted"/>
<keyword evidence="4" id="KW-1185">Reference proteome</keyword>
<evidence type="ECO:0000313" key="4">
    <source>
        <dbReference type="Proteomes" id="UP000053958"/>
    </source>
</evidence>
<feature type="transmembrane region" description="Helical" evidence="2">
    <location>
        <begin position="28"/>
        <end position="47"/>
    </location>
</feature>
<dbReference type="AlphaFoldDB" id="A0A0F4YYX9"/>
<dbReference type="EMBL" id="LASV01000122">
    <property type="protein sequence ID" value="KKA22828.1"/>
    <property type="molecule type" value="Genomic_DNA"/>
</dbReference>
<dbReference type="RefSeq" id="XP_013329440.1">
    <property type="nucleotide sequence ID" value="XM_013473986.1"/>
</dbReference>
<organism evidence="3 4">
    <name type="scientific">Rasamsonia emersonii (strain ATCC 16479 / CBS 393.64 / IMI 116815)</name>
    <dbReference type="NCBI Taxonomy" id="1408163"/>
    <lineage>
        <taxon>Eukaryota</taxon>
        <taxon>Fungi</taxon>
        <taxon>Dikarya</taxon>
        <taxon>Ascomycota</taxon>
        <taxon>Pezizomycotina</taxon>
        <taxon>Eurotiomycetes</taxon>
        <taxon>Eurotiomycetidae</taxon>
        <taxon>Eurotiales</taxon>
        <taxon>Trichocomaceae</taxon>
        <taxon>Rasamsonia</taxon>
    </lineage>
</organism>
<feature type="region of interest" description="Disordered" evidence="1">
    <location>
        <begin position="205"/>
        <end position="235"/>
    </location>
</feature>
<feature type="region of interest" description="Disordered" evidence="1">
    <location>
        <begin position="276"/>
        <end position="386"/>
    </location>
</feature>
<dbReference type="STRING" id="1408163.A0A0F4YYX9"/>
<feature type="region of interest" description="Disordered" evidence="1">
    <location>
        <begin position="80"/>
        <end position="112"/>
    </location>
</feature>
<evidence type="ECO:0000256" key="2">
    <source>
        <dbReference type="SAM" id="Phobius"/>
    </source>
</evidence>
<feature type="compositionally biased region" description="Basic and acidic residues" evidence="1">
    <location>
        <begin position="226"/>
        <end position="235"/>
    </location>
</feature>
<accession>A0A0F4YYX9</accession>
<dbReference type="OrthoDB" id="5376312at2759"/>
<keyword evidence="2" id="KW-1133">Transmembrane helix</keyword>
<feature type="compositionally biased region" description="Polar residues" evidence="1">
    <location>
        <begin position="276"/>
        <end position="293"/>
    </location>
</feature>
<feature type="compositionally biased region" description="Polar residues" evidence="1">
    <location>
        <begin position="368"/>
        <end position="386"/>
    </location>
</feature>
<name>A0A0F4YYX9_RASE3</name>
<feature type="compositionally biased region" description="Low complexity" evidence="1">
    <location>
        <begin position="348"/>
        <end position="367"/>
    </location>
</feature>
<dbReference type="Proteomes" id="UP000053958">
    <property type="component" value="Unassembled WGS sequence"/>
</dbReference>
<evidence type="ECO:0000313" key="3">
    <source>
        <dbReference type="EMBL" id="KKA22828.1"/>
    </source>
</evidence>
<dbReference type="GeneID" id="25315473"/>